<dbReference type="AlphaFoldDB" id="A0A1J1LQ54"/>
<organism evidence="1 2">
    <name type="scientific">Planktothrix tepida PCC 9214</name>
    <dbReference type="NCBI Taxonomy" id="671072"/>
    <lineage>
        <taxon>Bacteria</taxon>
        <taxon>Bacillati</taxon>
        <taxon>Cyanobacteriota</taxon>
        <taxon>Cyanophyceae</taxon>
        <taxon>Oscillatoriophycideae</taxon>
        <taxon>Oscillatoriales</taxon>
        <taxon>Microcoleaceae</taxon>
        <taxon>Planktothrix</taxon>
    </lineage>
</organism>
<dbReference type="Proteomes" id="UP000184315">
    <property type="component" value="Unassembled WGS sequence"/>
</dbReference>
<sequence length="144" mass="16380">MASQHQVKQYLAYWFQLGKKVLIRNGAESRLPQPVVQGDRYSREFEDCWKEILSPDSGECYLEGTEQTIEDLLSSQWEIESCARCSLSVPVKVAGMPPNCCPCFDLPTWPNLEAPLPRLPVSTRLYLLNICNRLTHTTETGNCE</sequence>
<evidence type="ECO:0000313" key="1">
    <source>
        <dbReference type="EMBL" id="CUR34551.1"/>
    </source>
</evidence>
<dbReference type="STRING" id="671072.PL9214640558"/>
<accession>A0A1J1LQ54</accession>
<dbReference type="EMBL" id="CZDF01000171">
    <property type="protein sequence ID" value="CUR34551.1"/>
    <property type="molecule type" value="Genomic_DNA"/>
</dbReference>
<gene>
    <name evidence="1" type="ORF">PL9214640558</name>
</gene>
<name>A0A1J1LQ54_9CYAN</name>
<dbReference type="RefSeq" id="WP_072721114.1">
    <property type="nucleotide sequence ID" value="NZ_LN889812.1"/>
</dbReference>
<evidence type="ECO:0000313" key="2">
    <source>
        <dbReference type="Proteomes" id="UP000184315"/>
    </source>
</evidence>
<proteinExistence type="predicted"/>
<keyword evidence="2" id="KW-1185">Reference proteome</keyword>
<dbReference type="OrthoDB" id="485097at2"/>
<reference evidence="2" key="1">
    <citation type="submission" date="2015-10" db="EMBL/GenBank/DDBJ databases">
        <authorList>
            <person name="Regsiter A."/>
            <person name="william w."/>
        </authorList>
    </citation>
    <scope>NUCLEOTIDE SEQUENCE [LARGE SCALE GENOMIC DNA]</scope>
</reference>
<protein>
    <submittedName>
        <fullName evidence="1">Uncharacterized protein</fullName>
    </submittedName>
</protein>